<dbReference type="InterPro" id="IPR026466">
    <property type="entry name" value="Fim_isopep_form_D2_dom"/>
</dbReference>
<evidence type="ECO:0000256" key="5">
    <source>
        <dbReference type="SAM" id="Phobius"/>
    </source>
</evidence>
<dbReference type="Proteomes" id="UP000029067">
    <property type="component" value="Unassembled WGS sequence"/>
</dbReference>
<dbReference type="Gene3D" id="2.60.40.10">
    <property type="entry name" value="Immunoglobulins"/>
    <property type="match status" value="1"/>
</dbReference>
<evidence type="ECO:0000313" key="8">
    <source>
        <dbReference type="EMBL" id="KFI63177.1"/>
    </source>
</evidence>
<proteinExistence type="predicted"/>
<dbReference type="OrthoDB" id="3199332at2"/>
<accession>A0A087AWM7</accession>
<gene>
    <name evidence="8" type="ORF">BCUN_1103</name>
</gene>
<evidence type="ECO:0000256" key="2">
    <source>
        <dbReference type="ARBA" id="ARBA00022525"/>
    </source>
</evidence>
<dbReference type="EMBL" id="JGYV01000009">
    <property type="protein sequence ID" value="KFI63177.1"/>
    <property type="molecule type" value="Genomic_DNA"/>
</dbReference>
<dbReference type="Gene3D" id="2.60.40.740">
    <property type="match status" value="1"/>
</dbReference>
<dbReference type="STRING" id="1688.BCUN_1103"/>
<keyword evidence="9" id="KW-1185">Reference proteome</keyword>
<dbReference type="InterPro" id="IPR013783">
    <property type="entry name" value="Ig-like_fold"/>
</dbReference>
<evidence type="ECO:0000256" key="1">
    <source>
        <dbReference type="ARBA" id="ARBA00022512"/>
    </source>
</evidence>
<dbReference type="InterPro" id="IPR019931">
    <property type="entry name" value="LPXTG_anchor"/>
</dbReference>
<dbReference type="NCBIfam" id="TIGR04226">
    <property type="entry name" value="RrgB_K2N_iso_D2"/>
    <property type="match status" value="1"/>
</dbReference>
<dbReference type="Pfam" id="PF17802">
    <property type="entry name" value="SpaA"/>
    <property type="match status" value="1"/>
</dbReference>
<dbReference type="Pfam" id="PF16569">
    <property type="entry name" value="GramPos_pilinBB"/>
    <property type="match status" value="1"/>
</dbReference>
<feature type="chain" id="PRO_5001818697" evidence="6">
    <location>
        <begin position="31"/>
        <end position="554"/>
    </location>
</feature>
<name>A0A087AWM7_9BIFI</name>
<dbReference type="GO" id="GO:0005975">
    <property type="term" value="P:carbohydrate metabolic process"/>
    <property type="evidence" value="ECO:0007669"/>
    <property type="project" value="UniProtKB-ARBA"/>
</dbReference>
<keyword evidence="4" id="KW-0572">Peptidoglycan-anchor</keyword>
<keyword evidence="5" id="KW-0812">Transmembrane</keyword>
<feature type="transmembrane region" description="Helical" evidence="5">
    <location>
        <begin position="529"/>
        <end position="549"/>
    </location>
</feature>
<organism evidence="8 9">
    <name type="scientific">Bifidobacterium cuniculi</name>
    <dbReference type="NCBI Taxonomy" id="1688"/>
    <lineage>
        <taxon>Bacteria</taxon>
        <taxon>Bacillati</taxon>
        <taxon>Actinomycetota</taxon>
        <taxon>Actinomycetes</taxon>
        <taxon>Bifidobacteriales</taxon>
        <taxon>Bifidobacteriaceae</taxon>
        <taxon>Bifidobacterium</taxon>
    </lineage>
</organism>
<evidence type="ECO:0000313" key="9">
    <source>
        <dbReference type="Proteomes" id="UP000029067"/>
    </source>
</evidence>
<keyword evidence="1" id="KW-0134">Cell wall</keyword>
<evidence type="ECO:0000256" key="4">
    <source>
        <dbReference type="ARBA" id="ARBA00023088"/>
    </source>
</evidence>
<dbReference type="NCBIfam" id="TIGR01167">
    <property type="entry name" value="LPXTG_anchor"/>
    <property type="match status" value="1"/>
</dbReference>
<dbReference type="InterPro" id="IPR032334">
    <property type="entry name" value="GramPos_pilinBB"/>
</dbReference>
<sequence>MRKVWKSLAGAVSALAIAAAGLVGVATASADDTTDSTASGSDSITITNLAPGDTYAAYELLTVTGASGTGADAKVAYALNSKYTAVLQQVTGQTTPAGIIDYISKLPDDAFTGAGSSATTGGDAAAVRSFAASVMAAIKDAKLEPDQVQTAAAGATSVTFDLPLGYYLFNQTVNGAPSTNTNSSFIVNTNLSGSQSIAAKRGTVTLTKKVKDNDPNGDVTGSTTWIDSADYNIGDKVPYILVGTIPANYSSFDTFKYVFTDTLSKGLTLDQSSIQVNVVNNPNTSTASAQNITKYFTVATSTNADGQTVLTLTNDNLKAIQTADDGTAANIGPNTQIVVSYDATLNSNAVIAGDGNPNTASLTFSDNASNDGSGETTSTTPEDKVAVFTYKVDVNKTFDVGKPADNDLPQFTLYKYTGTDANPTASSEGWVEYTNGLETSATKTVTANADGTYTLSFQGLDAGTYKLVESHTPGGYNTAAPEVFTINADHEITSDDPKLLGTTSPNVTLNIQNTSGSMLPSTGGIGTTLFYGIGAVLVLAAGIGLVVAVRRRRA</sequence>
<dbReference type="eggNOG" id="COG4932">
    <property type="taxonomic scope" value="Bacteria"/>
</dbReference>
<dbReference type="AlphaFoldDB" id="A0A087AWM7"/>
<keyword evidence="3 6" id="KW-0732">Signal</keyword>
<evidence type="ECO:0000256" key="3">
    <source>
        <dbReference type="ARBA" id="ARBA00022729"/>
    </source>
</evidence>
<evidence type="ECO:0000256" key="6">
    <source>
        <dbReference type="SAM" id="SignalP"/>
    </source>
</evidence>
<keyword evidence="5" id="KW-0472">Membrane</keyword>
<feature type="signal peptide" evidence="6">
    <location>
        <begin position="1"/>
        <end position="30"/>
    </location>
</feature>
<reference evidence="8 9" key="1">
    <citation type="submission" date="2014-03" db="EMBL/GenBank/DDBJ databases">
        <title>Genomics of Bifidobacteria.</title>
        <authorList>
            <person name="Ventura M."/>
            <person name="Milani C."/>
            <person name="Lugli G.A."/>
        </authorList>
    </citation>
    <scope>NUCLEOTIDE SEQUENCE [LARGE SCALE GENOMIC DNA]</scope>
    <source>
        <strain evidence="8 9">LMG 10738</strain>
    </source>
</reference>
<evidence type="ECO:0000259" key="7">
    <source>
        <dbReference type="PROSITE" id="PS50847"/>
    </source>
</evidence>
<dbReference type="InterPro" id="IPR041033">
    <property type="entry name" value="SpaA_PFL_dom_1"/>
</dbReference>
<feature type="domain" description="Gram-positive cocci surface proteins LPxTG" evidence="7">
    <location>
        <begin position="519"/>
        <end position="554"/>
    </location>
</feature>
<comment type="caution">
    <text evidence="8">The sequence shown here is derived from an EMBL/GenBank/DDBJ whole genome shotgun (WGS) entry which is preliminary data.</text>
</comment>
<dbReference type="PROSITE" id="PS50847">
    <property type="entry name" value="GRAM_POS_ANCHORING"/>
    <property type="match status" value="1"/>
</dbReference>
<keyword evidence="2" id="KW-0964">Secreted</keyword>
<keyword evidence="5" id="KW-1133">Transmembrane helix</keyword>
<dbReference type="RefSeq" id="WP_033518409.1">
    <property type="nucleotide sequence ID" value="NZ_JGYV01000009.1"/>
</dbReference>
<protein>
    <submittedName>
        <fullName evidence="8">Putative LPXTG-motif protein cell wall anchor domain protein</fullName>
    </submittedName>
</protein>